<comment type="caution">
    <text evidence="1">The sequence shown here is derived from an EMBL/GenBank/DDBJ whole genome shotgun (WGS) entry which is preliminary data.</text>
</comment>
<reference evidence="1" key="2">
    <citation type="journal article" date="2022" name="New Phytol.">
        <title>Evolutionary transition to the ectomycorrhizal habit in the genomes of a hyperdiverse lineage of mushroom-forming fungi.</title>
        <authorList>
            <person name="Looney B."/>
            <person name="Miyauchi S."/>
            <person name="Morin E."/>
            <person name="Drula E."/>
            <person name="Courty P.E."/>
            <person name="Kohler A."/>
            <person name="Kuo A."/>
            <person name="LaButti K."/>
            <person name="Pangilinan J."/>
            <person name="Lipzen A."/>
            <person name="Riley R."/>
            <person name="Andreopoulos W."/>
            <person name="He G."/>
            <person name="Johnson J."/>
            <person name="Nolan M."/>
            <person name="Tritt A."/>
            <person name="Barry K.W."/>
            <person name="Grigoriev I.V."/>
            <person name="Nagy L.G."/>
            <person name="Hibbett D."/>
            <person name="Henrissat B."/>
            <person name="Matheny P.B."/>
            <person name="Labbe J."/>
            <person name="Martin F.M."/>
        </authorList>
    </citation>
    <scope>NUCLEOTIDE SEQUENCE</scope>
    <source>
        <strain evidence="1">FP105234-sp</strain>
    </source>
</reference>
<sequence length="239" mass="25645">MAAPLRILGNENNALNNILIDHDPLLVRLPTYTDRAIIGVSKYYAISARPYRGIYTEWLPISTAIDSMRPSSGVKKFLTFKSALDSVRQAIEAEAIVAAVQALSIQRRAPATAPRTPAPRTPAARVPARAARAPQDKDDEEIIDLETPPASPPHPNVIVPPTPVQTPSKPSPSVQSRAIAAPASTDPTAGPSTRMRAAPAAEHSQAKAKEDSLPTDPRATLAVGKKQQRAVIVVQWLLF</sequence>
<reference evidence="1" key="1">
    <citation type="submission" date="2021-02" db="EMBL/GenBank/DDBJ databases">
        <authorList>
            <consortium name="DOE Joint Genome Institute"/>
            <person name="Ahrendt S."/>
            <person name="Looney B.P."/>
            <person name="Miyauchi S."/>
            <person name="Morin E."/>
            <person name="Drula E."/>
            <person name="Courty P.E."/>
            <person name="Chicoki N."/>
            <person name="Fauchery L."/>
            <person name="Kohler A."/>
            <person name="Kuo A."/>
            <person name="Labutti K."/>
            <person name="Pangilinan J."/>
            <person name="Lipzen A."/>
            <person name="Riley R."/>
            <person name="Andreopoulos W."/>
            <person name="He G."/>
            <person name="Johnson J."/>
            <person name="Barry K.W."/>
            <person name="Grigoriev I.V."/>
            <person name="Nagy L."/>
            <person name="Hibbett D."/>
            <person name="Henrissat B."/>
            <person name="Matheny P.B."/>
            <person name="Labbe J."/>
            <person name="Martin F."/>
        </authorList>
    </citation>
    <scope>NUCLEOTIDE SEQUENCE</scope>
    <source>
        <strain evidence="1">FP105234-sp</strain>
    </source>
</reference>
<dbReference type="Proteomes" id="UP000814033">
    <property type="component" value="Unassembled WGS sequence"/>
</dbReference>
<evidence type="ECO:0000313" key="2">
    <source>
        <dbReference type="Proteomes" id="UP000814033"/>
    </source>
</evidence>
<gene>
    <name evidence="1" type="ORF">FA95DRAFT_1577837</name>
</gene>
<evidence type="ECO:0000313" key="1">
    <source>
        <dbReference type="EMBL" id="KAI0039075.1"/>
    </source>
</evidence>
<organism evidence="1 2">
    <name type="scientific">Auriscalpium vulgare</name>
    <dbReference type="NCBI Taxonomy" id="40419"/>
    <lineage>
        <taxon>Eukaryota</taxon>
        <taxon>Fungi</taxon>
        <taxon>Dikarya</taxon>
        <taxon>Basidiomycota</taxon>
        <taxon>Agaricomycotina</taxon>
        <taxon>Agaricomycetes</taxon>
        <taxon>Russulales</taxon>
        <taxon>Auriscalpiaceae</taxon>
        <taxon>Auriscalpium</taxon>
    </lineage>
</organism>
<protein>
    <submittedName>
        <fullName evidence="1">Uncharacterized protein</fullName>
    </submittedName>
</protein>
<proteinExistence type="predicted"/>
<dbReference type="EMBL" id="MU276361">
    <property type="protein sequence ID" value="KAI0039075.1"/>
    <property type="molecule type" value="Genomic_DNA"/>
</dbReference>
<accession>A0ACB8R5N1</accession>
<name>A0ACB8R5N1_9AGAM</name>
<keyword evidence="2" id="KW-1185">Reference proteome</keyword>